<protein>
    <submittedName>
        <fullName evidence="2">Uncharacterized protein</fullName>
    </submittedName>
</protein>
<sequence>MYEFTRMIGRAHTKYSTAFMGDLYNSPHKGFLFLVASINGWLRLYLFQVSLFEMILHRT</sequence>
<keyword evidence="3" id="KW-1185">Reference proteome</keyword>
<evidence type="ECO:0000256" key="1">
    <source>
        <dbReference type="SAM" id="Phobius"/>
    </source>
</evidence>
<reference evidence="2 3" key="1">
    <citation type="submission" date="2018-07" db="EMBL/GenBank/DDBJ databases">
        <title>The genomes of Aspergillus section Nigri reveals drivers in fungal speciation.</title>
        <authorList>
            <consortium name="DOE Joint Genome Institute"/>
            <person name="Vesth T.C."/>
            <person name="Nybo J."/>
            <person name="Theobald S."/>
            <person name="Brandl J."/>
            <person name="Frisvad J.C."/>
            <person name="Nielsen K.F."/>
            <person name="Lyhne E.K."/>
            <person name="Kogle M.E."/>
            <person name="Kuo A."/>
            <person name="Riley R."/>
            <person name="Clum A."/>
            <person name="Nolan M."/>
            <person name="Lipzen A."/>
            <person name="Salamov A."/>
            <person name="Henrissat B."/>
            <person name="Wiebenga A."/>
            <person name="De vries R.P."/>
            <person name="Grigoriev I.V."/>
            <person name="Mortensen U.H."/>
            <person name="Andersen M.R."/>
            <person name="Baker S.E."/>
        </authorList>
    </citation>
    <scope>NUCLEOTIDE SEQUENCE [LARGE SCALE GENOMIC DNA]</scope>
    <source>
        <strain evidence="2 3">CBS 139.54b</strain>
    </source>
</reference>
<accession>A0A3F3PTW9</accession>
<dbReference type="AlphaFoldDB" id="A0A3F3PTW9"/>
<dbReference type="GeneID" id="38135643"/>
<name>A0A3F3PTW9_9EURO</name>
<gene>
    <name evidence="2" type="ORF">BDQ94DRAFT_148966</name>
</gene>
<keyword evidence="1" id="KW-0812">Transmembrane</keyword>
<evidence type="ECO:0000313" key="2">
    <source>
        <dbReference type="EMBL" id="RDH30400.1"/>
    </source>
</evidence>
<keyword evidence="1" id="KW-0472">Membrane</keyword>
<dbReference type="RefSeq" id="XP_026623422.1">
    <property type="nucleotide sequence ID" value="XM_026767287.1"/>
</dbReference>
<organism evidence="2 3">
    <name type="scientific">Aspergillus welwitschiae</name>
    <dbReference type="NCBI Taxonomy" id="1341132"/>
    <lineage>
        <taxon>Eukaryota</taxon>
        <taxon>Fungi</taxon>
        <taxon>Dikarya</taxon>
        <taxon>Ascomycota</taxon>
        <taxon>Pezizomycotina</taxon>
        <taxon>Eurotiomycetes</taxon>
        <taxon>Eurotiomycetidae</taxon>
        <taxon>Eurotiales</taxon>
        <taxon>Aspergillaceae</taxon>
        <taxon>Aspergillus</taxon>
        <taxon>Aspergillus subgen. Circumdati</taxon>
    </lineage>
</organism>
<evidence type="ECO:0000313" key="3">
    <source>
        <dbReference type="Proteomes" id="UP000253729"/>
    </source>
</evidence>
<proteinExistence type="predicted"/>
<keyword evidence="1" id="KW-1133">Transmembrane helix</keyword>
<dbReference type="EMBL" id="KZ852061">
    <property type="protein sequence ID" value="RDH30400.1"/>
    <property type="molecule type" value="Genomic_DNA"/>
</dbReference>
<dbReference type="Proteomes" id="UP000253729">
    <property type="component" value="Unassembled WGS sequence"/>
</dbReference>
<feature type="transmembrane region" description="Helical" evidence="1">
    <location>
        <begin position="31"/>
        <end position="56"/>
    </location>
</feature>